<protein>
    <submittedName>
        <fullName evidence="2">L27 domain-containing protein</fullName>
    </submittedName>
</protein>
<evidence type="ECO:0000313" key="1">
    <source>
        <dbReference type="Proteomes" id="UP000095286"/>
    </source>
</evidence>
<reference evidence="2" key="1">
    <citation type="submission" date="2016-11" db="UniProtKB">
        <authorList>
            <consortium name="WormBaseParasite"/>
        </authorList>
    </citation>
    <scope>IDENTIFICATION</scope>
    <source>
        <strain evidence="2">KR3021</strain>
    </source>
</reference>
<accession>A0AC35TMS5</accession>
<dbReference type="Proteomes" id="UP000095286">
    <property type="component" value="Unplaced"/>
</dbReference>
<evidence type="ECO:0000313" key="2">
    <source>
        <dbReference type="WBParaSite" id="RSKR_0000246800.1"/>
    </source>
</evidence>
<name>A0AC35TMS5_9BILA</name>
<sequence length="341" mass="38430">MVNHSGGTQGFGNNQSTRSSAELLKTLEMAVEEESRKTICNQLLKSQILMRELKSNRMIHRLLKLMKEIDQSENIFGCYNALLQRYCNLLNFRPNIPAEDHERLWKEYMNDLKIIYGPSICSGNINEKIEEKASKYSVNIPCPVIARASSINVNARVLRDQSNMLTQPSEINVQCSMIMNRTNDADGEENDFFACPVDPNEPTFRTNHALSIISTKKHGPIADSNHVPSISSSNQQVAIVDPNQAMCRISDIQQVTSDDINGDPPLTASTKQPQDKENRREVNSVSKPVDENVESINGVIEKPSGELHGFINVKSSRHSVLDDFLEEHFQSREALELYEDL</sequence>
<organism evidence="1 2">
    <name type="scientific">Rhabditophanes sp. KR3021</name>
    <dbReference type="NCBI Taxonomy" id="114890"/>
    <lineage>
        <taxon>Eukaryota</taxon>
        <taxon>Metazoa</taxon>
        <taxon>Ecdysozoa</taxon>
        <taxon>Nematoda</taxon>
        <taxon>Chromadorea</taxon>
        <taxon>Rhabditida</taxon>
        <taxon>Tylenchina</taxon>
        <taxon>Panagrolaimomorpha</taxon>
        <taxon>Strongyloidoidea</taxon>
        <taxon>Alloionematidae</taxon>
        <taxon>Rhabditophanes</taxon>
    </lineage>
</organism>
<proteinExistence type="predicted"/>
<dbReference type="WBParaSite" id="RSKR_0000246800.1">
    <property type="protein sequence ID" value="RSKR_0000246800.1"/>
    <property type="gene ID" value="RSKR_0000246800"/>
</dbReference>